<evidence type="ECO:0008006" key="3">
    <source>
        <dbReference type="Google" id="ProtNLM"/>
    </source>
</evidence>
<dbReference type="EMBL" id="BARS01003508">
    <property type="protein sequence ID" value="GAF83701.1"/>
    <property type="molecule type" value="Genomic_DNA"/>
</dbReference>
<keyword evidence="1" id="KW-1133">Transmembrane helix</keyword>
<feature type="transmembrane region" description="Helical" evidence="1">
    <location>
        <begin position="62"/>
        <end position="89"/>
    </location>
</feature>
<reference evidence="2" key="1">
    <citation type="journal article" date="2014" name="Front. Microbiol.">
        <title>High frequency of phylogenetically diverse reductive dehalogenase-homologous genes in deep subseafloor sedimentary metagenomes.</title>
        <authorList>
            <person name="Kawai M."/>
            <person name="Futagami T."/>
            <person name="Toyoda A."/>
            <person name="Takaki Y."/>
            <person name="Nishi S."/>
            <person name="Hori S."/>
            <person name="Arai W."/>
            <person name="Tsubouchi T."/>
            <person name="Morono Y."/>
            <person name="Uchiyama I."/>
            <person name="Ito T."/>
            <person name="Fujiyama A."/>
            <person name="Inagaki F."/>
            <person name="Takami H."/>
        </authorList>
    </citation>
    <scope>NUCLEOTIDE SEQUENCE</scope>
    <source>
        <strain evidence="2">Expedition CK06-06</strain>
    </source>
</reference>
<accession>X0T8P0</accession>
<dbReference type="Pfam" id="PF00873">
    <property type="entry name" value="ACR_tran"/>
    <property type="match status" value="1"/>
</dbReference>
<feature type="non-terminal residue" evidence="2">
    <location>
        <position position="1"/>
    </location>
</feature>
<dbReference type="InterPro" id="IPR001036">
    <property type="entry name" value="Acrflvin-R"/>
</dbReference>
<keyword evidence="1" id="KW-0472">Membrane</keyword>
<dbReference type="PANTHER" id="PTHR32063:SF16">
    <property type="entry name" value="CATION EFFLUX SYSTEM (ACRB_ACRD_ACRF FAMILY)"/>
    <property type="match status" value="1"/>
</dbReference>
<evidence type="ECO:0000256" key="1">
    <source>
        <dbReference type="SAM" id="Phobius"/>
    </source>
</evidence>
<dbReference type="GO" id="GO:0042910">
    <property type="term" value="F:xenobiotic transmembrane transporter activity"/>
    <property type="evidence" value="ECO:0007669"/>
    <property type="project" value="TreeGrafter"/>
</dbReference>
<evidence type="ECO:0000313" key="2">
    <source>
        <dbReference type="EMBL" id="GAF83701.1"/>
    </source>
</evidence>
<dbReference type="Gene3D" id="1.20.1640.10">
    <property type="entry name" value="Multidrug efflux transporter AcrB transmembrane domain"/>
    <property type="match status" value="1"/>
</dbReference>
<sequence>SGIAVRNAILLIEFVHHAVDAGESLKEALITSGAVRLRPIFLTAGTAMLAAWPITLDPIFSGLAWALIFGLFVSTVFTLVVIPVVYYMVYGGRTTS</sequence>
<feature type="transmembrane region" description="Helical" evidence="1">
    <location>
        <begin position="39"/>
        <end position="56"/>
    </location>
</feature>
<dbReference type="AlphaFoldDB" id="X0T8P0"/>
<dbReference type="GO" id="GO:0005886">
    <property type="term" value="C:plasma membrane"/>
    <property type="evidence" value="ECO:0007669"/>
    <property type="project" value="TreeGrafter"/>
</dbReference>
<dbReference type="SUPFAM" id="SSF82866">
    <property type="entry name" value="Multidrug efflux transporter AcrB transmembrane domain"/>
    <property type="match status" value="1"/>
</dbReference>
<organism evidence="2">
    <name type="scientific">marine sediment metagenome</name>
    <dbReference type="NCBI Taxonomy" id="412755"/>
    <lineage>
        <taxon>unclassified sequences</taxon>
        <taxon>metagenomes</taxon>
        <taxon>ecological metagenomes</taxon>
    </lineage>
</organism>
<protein>
    <recommendedName>
        <fullName evidence="3">Acriflavin resistance protein</fullName>
    </recommendedName>
</protein>
<name>X0T8P0_9ZZZZ</name>
<keyword evidence="1" id="KW-0812">Transmembrane</keyword>
<dbReference type="PANTHER" id="PTHR32063">
    <property type="match status" value="1"/>
</dbReference>
<comment type="caution">
    <text evidence="2">The sequence shown here is derived from an EMBL/GenBank/DDBJ whole genome shotgun (WGS) entry which is preliminary data.</text>
</comment>
<gene>
    <name evidence="2" type="ORF">S01H1_06806</name>
</gene>
<proteinExistence type="predicted"/>